<protein>
    <submittedName>
        <fullName evidence="2">Uncharacterized protein</fullName>
    </submittedName>
</protein>
<feature type="non-terminal residue" evidence="2">
    <location>
        <position position="120"/>
    </location>
</feature>
<organism evidence="2 3">
    <name type="scientific">Iphiclides podalirius</name>
    <name type="common">scarce swallowtail</name>
    <dbReference type="NCBI Taxonomy" id="110791"/>
    <lineage>
        <taxon>Eukaryota</taxon>
        <taxon>Metazoa</taxon>
        <taxon>Ecdysozoa</taxon>
        <taxon>Arthropoda</taxon>
        <taxon>Hexapoda</taxon>
        <taxon>Insecta</taxon>
        <taxon>Pterygota</taxon>
        <taxon>Neoptera</taxon>
        <taxon>Endopterygota</taxon>
        <taxon>Lepidoptera</taxon>
        <taxon>Glossata</taxon>
        <taxon>Ditrysia</taxon>
        <taxon>Papilionoidea</taxon>
        <taxon>Papilionidae</taxon>
        <taxon>Papilioninae</taxon>
        <taxon>Iphiclides</taxon>
    </lineage>
</organism>
<evidence type="ECO:0000313" key="2">
    <source>
        <dbReference type="EMBL" id="CAH2045044.1"/>
    </source>
</evidence>
<evidence type="ECO:0000256" key="1">
    <source>
        <dbReference type="SAM" id="MobiDB-lite"/>
    </source>
</evidence>
<reference evidence="2" key="1">
    <citation type="submission" date="2022-03" db="EMBL/GenBank/DDBJ databases">
        <authorList>
            <person name="Martin H S."/>
        </authorList>
    </citation>
    <scope>NUCLEOTIDE SEQUENCE</scope>
</reference>
<proteinExistence type="predicted"/>
<feature type="region of interest" description="Disordered" evidence="1">
    <location>
        <begin position="81"/>
        <end position="120"/>
    </location>
</feature>
<dbReference type="Proteomes" id="UP000837857">
    <property type="component" value="Chromosome 16"/>
</dbReference>
<sequence length="120" mass="13181">MQCNDRRFVSRHRPRSRGATAAVGRRSDRKRLTHTPRAPAFLSPRYTSTPTAYMLYTATNHPIVTPGLASAALALRANADRSAGRGGSTNTGCSPIPHYSIVYQNRSPDRDSFPPLGRPF</sequence>
<gene>
    <name evidence="2" type="ORF">IPOD504_LOCUS4910</name>
</gene>
<name>A0ABN8I4A7_9NEOP</name>
<accession>A0ABN8I4A7</accession>
<dbReference type="EMBL" id="OW152828">
    <property type="protein sequence ID" value="CAH2045044.1"/>
    <property type="molecule type" value="Genomic_DNA"/>
</dbReference>
<evidence type="ECO:0000313" key="3">
    <source>
        <dbReference type="Proteomes" id="UP000837857"/>
    </source>
</evidence>
<feature type="region of interest" description="Disordered" evidence="1">
    <location>
        <begin position="1"/>
        <end position="44"/>
    </location>
</feature>
<keyword evidence="3" id="KW-1185">Reference proteome</keyword>